<dbReference type="CDD" id="cd00032">
    <property type="entry name" value="CASc"/>
    <property type="match status" value="1"/>
</dbReference>
<dbReference type="SUPFAM" id="SSF52129">
    <property type="entry name" value="Caspase-like"/>
    <property type="match status" value="1"/>
</dbReference>
<dbReference type="GO" id="GO:0005737">
    <property type="term" value="C:cytoplasm"/>
    <property type="evidence" value="ECO:0007669"/>
    <property type="project" value="UniProtKB-SubCell"/>
</dbReference>
<reference evidence="21" key="1">
    <citation type="submission" date="2014-11" db="EMBL/GenBank/DDBJ databases">
        <authorList>
            <person name="Zhu J."/>
            <person name="Qi W."/>
            <person name="Song R."/>
        </authorList>
    </citation>
    <scope>NUCLEOTIDE SEQUENCE</scope>
</reference>
<dbReference type="PANTHER" id="PTHR48169:SF7">
    <property type="entry name" value="CASPASE 10"/>
    <property type="match status" value="1"/>
</dbReference>
<evidence type="ECO:0000256" key="2">
    <source>
        <dbReference type="ARBA" id="ARBA00004496"/>
    </source>
</evidence>
<feature type="domain" description="Caspase family p20" evidence="20">
    <location>
        <begin position="239"/>
        <end position="362"/>
    </location>
</feature>
<dbReference type="EC" id="3.4.22.61" evidence="14"/>
<evidence type="ECO:0000256" key="16">
    <source>
        <dbReference type="RuleBase" id="RU003971"/>
    </source>
</evidence>
<dbReference type="PRINTS" id="PR00376">
    <property type="entry name" value="IL1BCENZYME"/>
</dbReference>
<dbReference type="OrthoDB" id="6114029at2759"/>
<evidence type="ECO:0000256" key="7">
    <source>
        <dbReference type="ARBA" id="ARBA00022703"/>
    </source>
</evidence>
<organism evidence="21">
    <name type="scientific">Ctenopharyngodon idella</name>
    <name type="common">Grass carp</name>
    <name type="synonym">Leuciscus idella</name>
    <dbReference type="NCBI Taxonomy" id="7959"/>
    <lineage>
        <taxon>Eukaryota</taxon>
        <taxon>Metazoa</taxon>
        <taxon>Chordata</taxon>
        <taxon>Craniata</taxon>
        <taxon>Vertebrata</taxon>
        <taxon>Euteleostomi</taxon>
        <taxon>Actinopterygii</taxon>
        <taxon>Neopterygii</taxon>
        <taxon>Teleostei</taxon>
        <taxon>Ostariophysi</taxon>
        <taxon>Cypriniformes</taxon>
        <taxon>Xenocyprididae</taxon>
        <taxon>Xenocypridinae</taxon>
        <taxon>Ctenopharyngodon</taxon>
    </lineage>
</organism>
<dbReference type="GO" id="GO:0005634">
    <property type="term" value="C:nucleus"/>
    <property type="evidence" value="ECO:0007669"/>
    <property type="project" value="UniProtKB-SubCell"/>
</dbReference>
<feature type="compositionally biased region" description="Basic and acidic residues" evidence="17">
    <location>
        <begin position="199"/>
        <end position="208"/>
    </location>
</feature>
<evidence type="ECO:0000256" key="17">
    <source>
        <dbReference type="SAM" id="MobiDB-lite"/>
    </source>
</evidence>
<dbReference type="KEGG" id="cide:127514005"/>
<comment type="subcellular location">
    <subcellularLocation>
        <location evidence="2">Cytoplasm</location>
    </subcellularLocation>
    <subcellularLocation>
        <location evidence="1">Nucleus</location>
    </subcellularLocation>
</comment>
<dbReference type="InterPro" id="IPR033139">
    <property type="entry name" value="Caspase_cys_AS"/>
</dbReference>
<sequence length="478" mass="55034">MNPQKFHEIDEDLTSSDVAQLKFLCMDLIPKKRLEPVIDAKDLFLRLEEQALLEDGLLVPELLITIGRLDLLVILDKTKEEVERELPERDDSSKGVSEYRKMLFRLSEDMTEENLRSVKFLLDLPRAKQFASFLDVAIEMEKQQRLGENNLDELYSVLERCDKQLACRIEEFKNTHRGGRLPLQEVFPNERRPLPIRMETERGDERRRGSSVGSLVTDSDPVLTNQQSDTEYYSMTQRPLGYCLIINNYNFEKMTELNNRKGTEKDKDDLVQLFRRMHFIVEVLDDLTASDIKDVIKSFAKKDHTRMGAFVCCVLSHGEKGAVFGIDGNLVEIRELTLPFAECLTLLRKPKLFFIQACQGSKAQNGVWASDGQVNDTEEGIFEEDAYNPALSSVPIEADFLIGMATVEHYQSFRHTREGSIYIQELCRQLELFCPRNEDILSILTKVNHAVSTKVLKGRKQMPEPRYTLTKKLVLPMD</sequence>
<dbReference type="GO" id="GO:0004197">
    <property type="term" value="F:cysteine-type endopeptidase activity"/>
    <property type="evidence" value="ECO:0007669"/>
    <property type="project" value="InterPro"/>
</dbReference>
<dbReference type="Pfam" id="PF00656">
    <property type="entry name" value="Peptidase_C14"/>
    <property type="match status" value="1"/>
</dbReference>
<dbReference type="RefSeq" id="XP_051752288.1">
    <property type="nucleotide sequence ID" value="XM_051896328.1"/>
</dbReference>
<dbReference type="GO" id="GO:0006508">
    <property type="term" value="P:proteolysis"/>
    <property type="evidence" value="ECO:0007669"/>
    <property type="project" value="UniProtKB-KW"/>
</dbReference>
<evidence type="ECO:0000256" key="13">
    <source>
        <dbReference type="ARBA" id="ARBA00051626"/>
    </source>
</evidence>
<evidence type="ECO:0000256" key="10">
    <source>
        <dbReference type="ARBA" id="ARBA00022807"/>
    </source>
</evidence>
<dbReference type="FunFam" id="3.40.50.1460:FF:000008">
    <property type="entry name" value="caspase-8 isoform X1"/>
    <property type="match status" value="1"/>
</dbReference>
<dbReference type="CDD" id="cd08334">
    <property type="entry name" value="DED_Caspase_8_10_r2"/>
    <property type="match status" value="1"/>
</dbReference>
<dbReference type="InterPro" id="IPR002138">
    <property type="entry name" value="Pept_C14_p10"/>
</dbReference>
<dbReference type="GO" id="GO:0051604">
    <property type="term" value="P:protein maturation"/>
    <property type="evidence" value="ECO:0007669"/>
    <property type="project" value="UniProtKB-ARBA"/>
</dbReference>
<dbReference type="GO" id="GO:0032991">
    <property type="term" value="C:protein-containing complex"/>
    <property type="evidence" value="ECO:0007669"/>
    <property type="project" value="UniProtKB-ARBA"/>
</dbReference>
<protein>
    <recommendedName>
        <fullName evidence="15">Caspase-8</fullName>
        <ecNumber evidence="14">3.4.22.61</ecNumber>
    </recommendedName>
</protein>
<dbReference type="Gene3D" id="1.10.533.10">
    <property type="entry name" value="Death Domain, Fas"/>
    <property type="match status" value="2"/>
</dbReference>
<dbReference type="SMART" id="SM00031">
    <property type="entry name" value="DED"/>
    <property type="match status" value="2"/>
</dbReference>
<evidence type="ECO:0000313" key="21">
    <source>
        <dbReference type="EMBL" id="ALB35227.1"/>
    </source>
</evidence>
<dbReference type="PROSITE" id="PS01122">
    <property type="entry name" value="CASPASE_CYS"/>
    <property type="match status" value="1"/>
</dbReference>
<dbReference type="AlphaFoldDB" id="A0A1I9JAW6"/>
<dbReference type="GO" id="GO:0006915">
    <property type="term" value="P:apoptotic process"/>
    <property type="evidence" value="ECO:0007669"/>
    <property type="project" value="UniProtKB-KW"/>
</dbReference>
<feature type="domain" description="DED" evidence="18">
    <location>
        <begin position="6"/>
        <end position="77"/>
    </location>
</feature>
<feature type="compositionally biased region" description="Polar residues" evidence="17">
    <location>
        <begin position="211"/>
        <end position="222"/>
    </location>
</feature>
<dbReference type="FunFam" id="1.10.533.10:FF:000016">
    <property type="entry name" value="CASP8 and FADD-like apoptosis regulator"/>
    <property type="match status" value="1"/>
</dbReference>
<keyword evidence="8" id="KW-0677">Repeat</keyword>
<dbReference type="GeneID" id="127514005"/>
<evidence type="ECO:0000259" key="20">
    <source>
        <dbReference type="PROSITE" id="PS50208"/>
    </source>
</evidence>
<dbReference type="CDD" id="cd08792">
    <property type="entry name" value="DED_Caspase_8_10_r1"/>
    <property type="match status" value="1"/>
</dbReference>
<keyword evidence="10" id="KW-0788">Thiol protease</keyword>
<evidence type="ECO:0000256" key="11">
    <source>
        <dbReference type="ARBA" id="ARBA00023145"/>
    </source>
</evidence>
<dbReference type="InterPro" id="IPR015917">
    <property type="entry name" value="Pept_C14A"/>
</dbReference>
<dbReference type="PANTHER" id="PTHR48169">
    <property type="entry name" value="DED DOMAIN-CONTAINING PROTEIN"/>
    <property type="match status" value="1"/>
</dbReference>
<evidence type="ECO:0000256" key="12">
    <source>
        <dbReference type="ARBA" id="ARBA00023242"/>
    </source>
</evidence>
<keyword evidence="5" id="KW-0597">Phosphoprotein</keyword>
<keyword evidence="11" id="KW-0865">Zymogen</keyword>
<evidence type="ECO:0000256" key="15">
    <source>
        <dbReference type="ARBA" id="ARBA00068172"/>
    </source>
</evidence>
<evidence type="ECO:0000259" key="19">
    <source>
        <dbReference type="PROSITE" id="PS50207"/>
    </source>
</evidence>
<dbReference type="InterPro" id="IPR011029">
    <property type="entry name" value="DEATH-like_dom_sf"/>
</dbReference>
<comment type="similarity">
    <text evidence="3 16">Belongs to the peptidase C14A family.</text>
</comment>
<feature type="region of interest" description="Disordered" evidence="17">
    <location>
        <begin position="199"/>
        <end position="222"/>
    </location>
</feature>
<feature type="domain" description="Caspase family p10" evidence="19">
    <location>
        <begin position="390"/>
        <end position="477"/>
    </location>
</feature>
<keyword evidence="4" id="KW-0963">Cytoplasm</keyword>
<dbReference type="Pfam" id="PF01335">
    <property type="entry name" value="DED"/>
    <property type="match status" value="2"/>
</dbReference>
<evidence type="ECO:0000259" key="18">
    <source>
        <dbReference type="PROSITE" id="PS50168"/>
    </source>
</evidence>
<dbReference type="InterPro" id="IPR001309">
    <property type="entry name" value="Pept_C14_p20"/>
</dbReference>
<evidence type="ECO:0000256" key="14">
    <source>
        <dbReference type="ARBA" id="ARBA00066479"/>
    </source>
</evidence>
<evidence type="ECO:0000256" key="9">
    <source>
        <dbReference type="ARBA" id="ARBA00022801"/>
    </source>
</evidence>
<keyword evidence="7" id="KW-0053">Apoptosis</keyword>
<dbReference type="GO" id="GO:0043065">
    <property type="term" value="P:positive regulation of apoptotic process"/>
    <property type="evidence" value="ECO:0007669"/>
    <property type="project" value="UniProtKB-ARBA"/>
</dbReference>
<dbReference type="InterPro" id="IPR011600">
    <property type="entry name" value="Pept_C14_caspase"/>
</dbReference>
<dbReference type="GO" id="GO:0005886">
    <property type="term" value="C:plasma membrane"/>
    <property type="evidence" value="ECO:0007669"/>
    <property type="project" value="UniProtKB-ARBA"/>
</dbReference>
<evidence type="ECO:0000256" key="4">
    <source>
        <dbReference type="ARBA" id="ARBA00022490"/>
    </source>
</evidence>
<dbReference type="PROSITE" id="PS50208">
    <property type="entry name" value="CASPASE_P20"/>
    <property type="match status" value="1"/>
</dbReference>
<dbReference type="InterPro" id="IPR001875">
    <property type="entry name" value="DED_dom"/>
</dbReference>
<dbReference type="EMBL" id="KP145003">
    <property type="protein sequence ID" value="ALB35227.1"/>
    <property type="molecule type" value="mRNA"/>
</dbReference>
<evidence type="ECO:0000256" key="5">
    <source>
        <dbReference type="ARBA" id="ARBA00022553"/>
    </source>
</evidence>
<dbReference type="Gene3D" id="3.40.50.1460">
    <property type="match status" value="1"/>
</dbReference>
<feature type="domain" description="DED" evidence="18">
    <location>
        <begin position="98"/>
        <end position="171"/>
    </location>
</feature>
<dbReference type="RefSeq" id="XP_051752287.1">
    <property type="nucleotide sequence ID" value="XM_051896327.1"/>
</dbReference>
<comment type="catalytic activity">
    <reaction evidence="13">
        <text>Strict requirement for Asp at position P1 and has a preferred cleavage sequence of (Leu/Asp/Val)-Glu-Thr-Asp-|-(Gly/Ser/Ala).</text>
        <dbReference type="EC" id="3.4.22.61"/>
    </reaction>
</comment>
<name>A0A1I9JAW6_CTEID</name>
<keyword evidence="9" id="KW-0378">Hydrolase</keyword>
<dbReference type="SMR" id="A0A1I9JAW6"/>
<keyword evidence="12" id="KW-0539">Nucleus</keyword>
<evidence type="ECO:0000256" key="6">
    <source>
        <dbReference type="ARBA" id="ARBA00022670"/>
    </source>
</evidence>
<dbReference type="CTD" id="841"/>
<dbReference type="SUPFAM" id="SSF47986">
    <property type="entry name" value="DEATH domain"/>
    <property type="match status" value="2"/>
</dbReference>
<dbReference type="SMART" id="SM00115">
    <property type="entry name" value="CASc"/>
    <property type="match status" value="1"/>
</dbReference>
<dbReference type="PROSITE" id="PS50168">
    <property type="entry name" value="DED"/>
    <property type="match status" value="2"/>
</dbReference>
<proteinExistence type="evidence at transcript level"/>
<evidence type="ECO:0000256" key="3">
    <source>
        <dbReference type="ARBA" id="ARBA00010134"/>
    </source>
</evidence>
<evidence type="ECO:0000256" key="8">
    <source>
        <dbReference type="ARBA" id="ARBA00022737"/>
    </source>
</evidence>
<evidence type="ECO:0000256" key="1">
    <source>
        <dbReference type="ARBA" id="ARBA00004123"/>
    </source>
</evidence>
<dbReference type="InterPro" id="IPR029030">
    <property type="entry name" value="Caspase-like_dom_sf"/>
</dbReference>
<dbReference type="PROSITE" id="PS50207">
    <property type="entry name" value="CASPASE_P10"/>
    <property type="match status" value="1"/>
</dbReference>
<accession>A0A1I9JAW6</accession>
<keyword evidence="6" id="KW-0645">Protease</keyword>